<keyword evidence="12" id="KW-1185">Reference proteome</keyword>
<proteinExistence type="inferred from homology"/>
<evidence type="ECO:0000256" key="10">
    <source>
        <dbReference type="RuleBase" id="RU368065"/>
    </source>
</evidence>
<feature type="transmembrane region" description="Helical" evidence="10">
    <location>
        <begin position="153"/>
        <end position="176"/>
    </location>
</feature>
<dbReference type="GO" id="GO:0000139">
    <property type="term" value="C:Golgi membrane"/>
    <property type="evidence" value="ECO:0007669"/>
    <property type="project" value="UniProtKB-SubCell"/>
</dbReference>
<evidence type="ECO:0000256" key="2">
    <source>
        <dbReference type="ARBA" id="ARBA00009187"/>
    </source>
</evidence>
<feature type="transmembrane region" description="Helical" evidence="10">
    <location>
        <begin position="76"/>
        <end position="93"/>
    </location>
</feature>
<evidence type="ECO:0000256" key="6">
    <source>
        <dbReference type="ARBA" id="ARBA00022989"/>
    </source>
</evidence>
<keyword evidence="8 10" id="KW-0443">Lipid metabolism</keyword>
<evidence type="ECO:0000256" key="3">
    <source>
        <dbReference type="ARBA" id="ARBA00022448"/>
    </source>
</evidence>
<keyword evidence="4 10" id="KW-0812">Transmembrane</keyword>
<evidence type="ECO:0000256" key="1">
    <source>
        <dbReference type="ARBA" id="ARBA00004477"/>
    </source>
</evidence>
<dbReference type="AlphaFoldDB" id="A0A1Y1XHJ3"/>
<evidence type="ECO:0000256" key="8">
    <source>
        <dbReference type="ARBA" id="ARBA00023098"/>
    </source>
</evidence>
<gene>
    <name evidence="11" type="ORF">K493DRAFT_331651</name>
</gene>
<comment type="function">
    <text evidence="10">Regulates also the sphingolipid metabolism.</text>
</comment>
<dbReference type="GO" id="GO:0005789">
    <property type="term" value="C:endoplasmic reticulum membrane"/>
    <property type="evidence" value="ECO:0007669"/>
    <property type="project" value="UniProtKB-SubCell"/>
</dbReference>
<dbReference type="GO" id="GO:0032366">
    <property type="term" value="P:intracellular sterol transport"/>
    <property type="evidence" value="ECO:0007669"/>
    <property type="project" value="UniProtKB-UniRule"/>
</dbReference>
<dbReference type="OrthoDB" id="2192830at2759"/>
<dbReference type="GO" id="GO:0032541">
    <property type="term" value="C:cortical endoplasmic reticulum"/>
    <property type="evidence" value="ECO:0007669"/>
    <property type="project" value="TreeGrafter"/>
</dbReference>
<evidence type="ECO:0000313" key="12">
    <source>
        <dbReference type="Proteomes" id="UP000193498"/>
    </source>
</evidence>
<feature type="transmembrane region" description="Helical" evidence="10">
    <location>
        <begin position="210"/>
        <end position="229"/>
    </location>
</feature>
<protein>
    <recommendedName>
        <fullName evidence="10">Protein ARV</fullName>
    </recommendedName>
</protein>
<keyword evidence="7 10" id="KW-0445">Lipid transport</keyword>
<evidence type="ECO:0000256" key="9">
    <source>
        <dbReference type="ARBA" id="ARBA00023136"/>
    </source>
</evidence>
<dbReference type="InParanoid" id="A0A1Y1XHJ3"/>
<comment type="function">
    <text evidence="10">Mediator of sterol homeostasis involved in sterol uptake, trafficking and distribution into membranes.</text>
</comment>
<keyword evidence="6 10" id="KW-1133">Transmembrane helix</keyword>
<dbReference type="Pfam" id="PF04161">
    <property type="entry name" value="Arv1"/>
    <property type="match status" value="1"/>
</dbReference>
<comment type="subcellular location">
    <subcellularLocation>
        <location evidence="1 10">Endoplasmic reticulum membrane</location>
        <topology evidence="1 10">Multi-pass membrane protein</topology>
    </subcellularLocation>
    <subcellularLocation>
        <location evidence="10">Golgi apparatus membrane</location>
        <topology evidence="10">Multi-pass membrane protein</topology>
    </subcellularLocation>
</comment>
<evidence type="ECO:0000256" key="5">
    <source>
        <dbReference type="ARBA" id="ARBA00022824"/>
    </source>
</evidence>
<comment type="similarity">
    <text evidence="2 10">Belongs to the ARV1 family.</text>
</comment>
<dbReference type="Proteomes" id="UP000193498">
    <property type="component" value="Unassembled WGS sequence"/>
</dbReference>
<sequence length="241" mass="28161">MPTCVECGTPVSTLYMEYSRGNIRLTQCENCKNFVDKYVEHDAVIIFIDLLLFKPQVYRHILFNRLDYKDQGIHPSVLKLGILLILFDVYIKWFKLERYYEKTKFSFGDQPLYLQYIYILALCLIEFLAYQFGVRLAVGFCLGRKYAIIKYNYVSMALIISSFGKLLLILMVIWDYNELEYSWLLSVFVFASNLEALSVFLDFGYLRTTLVMLCGLAIKLMAQMLYIQLTNSSLMAILLTI</sequence>
<reference evidence="11 12" key="1">
    <citation type="submission" date="2016-07" db="EMBL/GenBank/DDBJ databases">
        <title>Pervasive Adenine N6-methylation of Active Genes in Fungi.</title>
        <authorList>
            <consortium name="DOE Joint Genome Institute"/>
            <person name="Mondo S.J."/>
            <person name="Dannebaum R.O."/>
            <person name="Kuo R.C."/>
            <person name="Labutti K."/>
            <person name="Haridas S."/>
            <person name="Kuo A."/>
            <person name="Salamov A."/>
            <person name="Ahrendt S.R."/>
            <person name="Lipzen A."/>
            <person name="Sullivan W."/>
            <person name="Andreopoulos W.B."/>
            <person name="Clum A."/>
            <person name="Lindquist E."/>
            <person name="Daum C."/>
            <person name="Ramamoorthy G.K."/>
            <person name="Gryganskyi A."/>
            <person name="Culley D."/>
            <person name="Magnuson J.K."/>
            <person name="James T.Y."/>
            <person name="O'Malley M.A."/>
            <person name="Stajich J.E."/>
            <person name="Spatafora J.W."/>
            <person name="Visel A."/>
            <person name="Grigoriev I.V."/>
        </authorList>
    </citation>
    <scope>NUCLEOTIDE SEQUENCE [LARGE SCALE GENOMIC DNA]</scope>
    <source>
        <strain evidence="11 12">CBS 931.73</strain>
    </source>
</reference>
<keyword evidence="5 10" id="KW-0256">Endoplasmic reticulum</keyword>
<dbReference type="InterPro" id="IPR007290">
    <property type="entry name" value="Arv1"/>
</dbReference>
<keyword evidence="3 10" id="KW-0813">Transport</keyword>
<name>A0A1Y1XHJ3_9FUNG</name>
<dbReference type="STRING" id="1314790.A0A1Y1XHJ3"/>
<dbReference type="FunCoup" id="A0A1Y1XHJ3">
    <property type="interactions" value="478"/>
</dbReference>
<dbReference type="GO" id="GO:0097036">
    <property type="term" value="P:regulation of plasma membrane sterol distribution"/>
    <property type="evidence" value="ECO:0007669"/>
    <property type="project" value="UniProtKB-UniRule"/>
</dbReference>
<feature type="transmembrane region" description="Helical" evidence="10">
    <location>
        <begin position="113"/>
        <end position="132"/>
    </location>
</feature>
<evidence type="ECO:0000256" key="4">
    <source>
        <dbReference type="ARBA" id="ARBA00022692"/>
    </source>
</evidence>
<evidence type="ECO:0000256" key="7">
    <source>
        <dbReference type="ARBA" id="ARBA00023055"/>
    </source>
</evidence>
<comment type="caution">
    <text evidence="11">The sequence shown here is derived from an EMBL/GenBank/DDBJ whole genome shotgun (WGS) entry which is preliminary data.</text>
</comment>
<dbReference type="GO" id="GO:0016125">
    <property type="term" value="P:sterol metabolic process"/>
    <property type="evidence" value="ECO:0007669"/>
    <property type="project" value="UniProtKB-UniRule"/>
</dbReference>
<keyword evidence="9 10" id="KW-0472">Membrane</keyword>
<feature type="transmembrane region" description="Helical" evidence="10">
    <location>
        <begin position="182"/>
        <end position="203"/>
    </location>
</feature>
<dbReference type="EMBL" id="MCFE01000595">
    <property type="protein sequence ID" value="ORX85162.1"/>
    <property type="molecule type" value="Genomic_DNA"/>
</dbReference>
<dbReference type="PANTHER" id="PTHR14467">
    <property type="entry name" value="ARV1"/>
    <property type="match status" value="1"/>
</dbReference>
<keyword evidence="10" id="KW-0746">Sphingolipid metabolism</keyword>
<organism evidence="11 12">
    <name type="scientific">Basidiobolus meristosporus CBS 931.73</name>
    <dbReference type="NCBI Taxonomy" id="1314790"/>
    <lineage>
        <taxon>Eukaryota</taxon>
        <taxon>Fungi</taxon>
        <taxon>Fungi incertae sedis</taxon>
        <taxon>Zoopagomycota</taxon>
        <taxon>Entomophthoromycotina</taxon>
        <taxon>Basidiobolomycetes</taxon>
        <taxon>Basidiobolales</taxon>
        <taxon>Basidiobolaceae</taxon>
        <taxon>Basidiobolus</taxon>
    </lineage>
</organism>
<keyword evidence="10" id="KW-0333">Golgi apparatus</keyword>
<evidence type="ECO:0000313" key="11">
    <source>
        <dbReference type="EMBL" id="ORX85162.1"/>
    </source>
</evidence>
<dbReference type="PANTHER" id="PTHR14467:SF0">
    <property type="entry name" value="PROTEIN ARV1"/>
    <property type="match status" value="1"/>
</dbReference>
<accession>A0A1Y1XHJ3</accession>
<dbReference type="GO" id="GO:0006665">
    <property type="term" value="P:sphingolipid metabolic process"/>
    <property type="evidence" value="ECO:0007669"/>
    <property type="project" value="UniProtKB-UniRule"/>
</dbReference>